<evidence type="ECO:0000256" key="6">
    <source>
        <dbReference type="ARBA" id="ARBA00022500"/>
    </source>
</evidence>
<dbReference type="PANTHER" id="PTHR30534:SF0">
    <property type="entry name" value="FLAGELLAR MOTOR SWITCH PROTEIN FLIG"/>
    <property type="match status" value="1"/>
</dbReference>
<evidence type="ECO:0000256" key="10">
    <source>
        <dbReference type="ARBA" id="ARBA00025598"/>
    </source>
</evidence>
<dbReference type="Pfam" id="PF01706">
    <property type="entry name" value="FliG_C"/>
    <property type="match status" value="1"/>
</dbReference>
<evidence type="ECO:0000256" key="9">
    <source>
        <dbReference type="ARBA" id="ARBA00023143"/>
    </source>
</evidence>
<evidence type="ECO:0000256" key="7">
    <source>
        <dbReference type="ARBA" id="ARBA00022779"/>
    </source>
</evidence>
<sequence length="357" mass="38173">MSNLIAAPAAVAALPDHRPTGRPDALSRKSKAAIIVQFLLNEGADIPLSALPEDQQAELTLLLGNMRYVDRETLNTVVAEFADELDSVAMAFPGDIAGALSALDGKINPHTAARLRKEAGVRQTGDPWVRISALPPERLITLVQSESTEVAAVMMSKIHVAKAAEVLGKLPGDRARRISYAVSLTTGVTPDAVERIGLSLAAQLDAEPIKAFAAKPDERLGAILNYSPSNTRDELLSGLEEQDRDFAEAVRKAIFTFANIPDRLNPIDVPKILRDVPQDVLATALAAATSEDDQRAAGFITENISKRMAASLQEEVENRGTVKAKAGEAAMTEVIDAIRTLVTSGEITLRSEDEDDG</sequence>
<keyword evidence="7" id="KW-0283">Flagellar rotation</keyword>
<keyword evidence="8" id="KW-0472">Membrane</keyword>
<evidence type="ECO:0000256" key="5">
    <source>
        <dbReference type="ARBA" id="ARBA00022475"/>
    </source>
</evidence>
<evidence type="ECO:0000259" key="13">
    <source>
        <dbReference type="Pfam" id="PF14842"/>
    </source>
</evidence>
<evidence type="ECO:0000313" key="14">
    <source>
        <dbReference type="EMBL" id="MDA7424520.1"/>
    </source>
</evidence>
<dbReference type="SUPFAM" id="SSF48029">
    <property type="entry name" value="FliG"/>
    <property type="match status" value="2"/>
</dbReference>
<keyword evidence="5" id="KW-1003">Cell membrane</keyword>
<reference evidence="14 15" key="1">
    <citation type="submission" date="2023-01" db="EMBL/GenBank/DDBJ databases">
        <title>Thalassococcus onchidii sp. nov., isolated from a marine invertebrate from the South China Sea.</title>
        <authorList>
            <person name="Xu S."/>
            <person name="Liu Z."/>
            <person name="Xu Y."/>
        </authorList>
    </citation>
    <scope>NUCLEOTIDE SEQUENCE [LARGE SCALE GENOMIC DNA]</scope>
    <source>
        <strain evidence="14 15">KCTC 32084</strain>
    </source>
</reference>
<keyword evidence="9" id="KW-0975">Bacterial flagellum</keyword>
<gene>
    <name evidence="14" type="ORF">PFY00_07280</name>
</gene>
<accession>A0ABT4XRJ2</accession>
<evidence type="ECO:0000256" key="4">
    <source>
        <dbReference type="ARBA" id="ARBA00021870"/>
    </source>
</evidence>
<dbReference type="InterPro" id="IPR032779">
    <property type="entry name" value="FliG_M"/>
</dbReference>
<evidence type="ECO:0000259" key="12">
    <source>
        <dbReference type="Pfam" id="PF14841"/>
    </source>
</evidence>
<evidence type="ECO:0000256" key="3">
    <source>
        <dbReference type="ARBA" id="ARBA00010299"/>
    </source>
</evidence>
<keyword evidence="14" id="KW-0969">Cilium</keyword>
<keyword evidence="6" id="KW-0145">Chemotaxis</keyword>
<evidence type="ECO:0000259" key="11">
    <source>
        <dbReference type="Pfam" id="PF01706"/>
    </source>
</evidence>
<organism evidence="14 15">
    <name type="scientific">Thalassococcus lentus</name>
    <dbReference type="NCBI Taxonomy" id="1210524"/>
    <lineage>
        <taxon>Bacteria</taxon>
        <taxon>Pseudomonadati</taxon>
        <taxon>Pseudomonadota</taxon>
        <taxon>Alphaproteobacteria</taxon>
        <taxon>Rhodobacterales</taxon>
        <taxon>Roseobacteraceae</taxon>
        <taxon>Thalassococcus</taxon>
    </lineage>
</organism>
<dbReference type="PRINTS" id="PR00954">
    <property type="entry name" value="FLGMOTORFLIG"/>
</dbReference>
<dbReference type="Pfam" id="PF14841">
    <property type="entry name" value="FliG_M"/>
    <property type="match status" value="1"/>
</dbReference>
<dbReference type="Pfam" id="PF14842">
    <property type="entry name" value="FliG_N"/>
    <property type="match status" value="1"/>
</dbReference>
<proteinExistence type="inferred from homology"/>
<evidence type="ECO:0000256" key="2">
    <source>
        <dbReference type="ARBA" id="ARBA00004413"/>
    </source>
</evidence>
<dbReference type="InterPro" id="IPR011002">
    <property type="entry name" value="FliG_a-hlx"/>
</dbReference>
<name>A0ABT4XRJ2_9RHOB</name>
<dbReference type="InterPro" id="IPR000090">
    <property type="entry name" value="Flg_Motor_Flig"/>
</dbReference>
<comment type="subcellular location">
    <subcellularLocation>
        <location evidence="1">Bacterial flagellum basal body</location>
    </subcellularLocation>
    <subcellularLocation>
        <location evidence="2">Cell membrane</location>
        <topology evidence="2">Peripheral membrane protein</topology>
        <orientation evidence="2">Cytoplasmic side</orientation>
    </subcellularLocation>
</comment>
<dbReference type="Gene3D" id="1.10.220.30">
    <property type="match status" value="3"/>
</dbReference>
<dbReference type="InterPro" id="IPR023087">
    <property type="entry name" value="Flg_Motor_Flig_C"/>
</dbReference>
<evidence type="ECO:0000313" key="15">
    <source>
        <dbReference type="Proteomes" id="UP001210720"/>
    </source>
</evidence>
<feature type="domain" description="Flagellar motor switch protein FliG N-terminal" evidence="13">
    <location>
        <begin position="26"/>
        <end position="128"/>
    </location>
</feature>
<feature type="domain" description="Flagellar motor switch protein FliG middle" evidence="12">
    <location>
        <begin position="136"/>
        <end position="206"/>
    </location>
</feature>
<comment type="caution">
    <text evidence="14">The sequence shown here is derived from an EMBL/GenBank/DDBJ whole genome shotgun (WGS) entry which is preliminary data.</text>
</comment>
<feature type="domain" description="Flagellar motor switch protein FliG C-terminal" evidence="11">
    <location>
        <begin position="238"/>
        <end position="349"/>
    </location>
</feature>
<comment type="similarity">
    <text evidence="3">Belongs to the FliG family.</text>
</comment>
<keyword evidence="15" id="KW-1185">Reference proteome</keyword>
<dbReference type="EMBL" id="JAQIOY010000002">
    <property type="protein sequence ID" value="MDA7424520.1"/>
    <property type="molecule type" value="Genomic_DNA"/>
</dbReference>
<comment type="function">
    <text evidence="10">FliG is one of three proteins (FliG, FliN, FliM) that forms the rotor-mounted switch complex (C ring), located at the base of the basal body. This complex interacts with the CheY and CheZ chemotaxis proteins, in addition to contacting components of the motor that determine the direction of flagellar rotation.</text>
</comment>
<evidence type="ECO:0000256" key="1">
    <source>
        <dbReference type="ARBA" id="ARBA00004117"/>
    </source>
</evidence>
<dbReference type="Proteomes" id="UP001210720">
    <property type="component" value="Unassembled WGS sequence"/>
</dbReference>
<keyword evidence="14" id="KW-0282">Flagellum</keyword>
<dbReference type="InterPro" id="IPR028263">
    <property type="entry name" value="FliG_N"/>
</dbReference>
<dbReference type="PANTHER" id="PTHR30534">
    <property type="entry name" value="FLAGELLAR MOTOR SWITCH PROTEIN FLIG"/>
    <property type="match status" value="1"/>
</dbReference>
<protein>
    <recommendedName>
        <fullName evidence="4">Flagellar motor switch protein FliG</fullName>
    </recommendedName>
</protein>
<dbReference type="RefSeq" id="WP_271431874.1">
    <property type="nucleotide sequence ID" value="NZ_JAQIOY010000002.1"/>
</dbReference>
<keyword evidence="14" id="KW-0966">Cell projection</keyword>
<evidence type="ECO:0000256" key="8">
    <source>
        <dbReference type="ARBA" id="ARBA00023136"/>
    </source>
</evidence>